<dbReference type="Proteomes" id="UP001212602">
    <property type="component" value="Unassembled WGS sequence"/>
</dbReference>
<dbReference type="PROSITE" id="PS00941">
    <property type="entry name" value="CARBOXYLESTERASE_B_2"/>
    <property type="match status" value="1"/>
</dbReference>
<evidence type="ECO:0000256" key="1">
    <source>
        <dbReference type="ARBA" id="ARBA00005964"/>
    </source>
</evidence>
<dbReference type="EMBL" id="JAQIPB010000002">
    <property type="protein sequence ID" value="MDA7415981.1"/>
    <property type="molecule type" value="Genomic_DNA"/>
</dbReference>
<evidence type="ECO:0000259" key="4">
    <source>
        <dbReference type="Pfam" id="PF00135"/>
    </source>
</evidence>
<reference evidence="5" key="1">
    <citation type="submission" date="2023-01" db="EMBL/GenBank/DDBJ databases">
        <title>Xenophilus mangrovi sp. nov., isolated from soil of Mangrove nature reserve.</title>
        <authorList>
            <person name="Xu S."/>
            <person name="Liu Z."/>
            <person name="Xu Y."/>
        </authorList>
    </citation>
    <scope>NUCLEOTIDE SEQUENCE</scope>
    <source>
        <strain evidence="5">YW8</strain>
    </source>
</reference>
<comment type="similarity">
    <text evidence="1 3">Belongs to the type-B carboxylesterase/lipase family.</text>
</comment>
<accession>A0AAE3N670</accession>
<dbReference type="PROSITE" id="PS00122">
    <property type="entry name" value="CARBOXYLESTERASE_B_1"/>
    <property type="match status" value="1"/>
</dbReference>
<gene>
    <name evidence="5" type="ORF">PGB34_06345</name>
</gene>
<dbReference type="Gene3D" id="3.40.50.1820">
    <property type="entry name" value="alpha/beta hydrolase"/>
    <property type="match status" value="1"/>
</dbReference>
<evidence type="ECO:0000256" key="2">
    <source>
        <dbReference type="ARBA" id="ARBA00022801"/>
    </source>
</evidence>
<dbReference type="GO" id="GO:0016787">
    <property type="term" value="F:hydrolase activity"/>
    <property type="evidence" value="ECO:0007669"/>
    <property type="project" value="UniProtKB-KW"/>
</dbReference>
<feature type="signal peptide" evidence="3">
    <location>
        <begin position="1"/>
        <end position="28"/>
    </location>
</feature>
<evidence type="ECO:0000313" key="5">
    <source>
        <dbReference type="EMBL" id="MDA7415981.1"/>
    </source>
</evidence>
<feature type="domain" description="Carboxylesterase type B" evidence="4">
    <location>
        <begin position="37"/>
        <end position="567"/>
    </location>
</feature>
<sequence length="606" mass="64913">MMIAPARNDRAWPVLAAALLALSLAGCAAPDAEESPTQRQTTWGPVLGSDDSAATGTWSWKGVPYAQAPVGDLRWRAPRDPQPWATPRAARSFAPACVQTQRLYGPGLNNRYDDTVGSSLGRTVGDEDCLYLNIWTPASRPAAPRPVIVFVHGGSNITGYTADPVYDGAALARHEDAVVVTINYRLGIFGFLDAKALKTGQREEDSGNFALLDIVKALEFVAANAHAFGGDPQRVTLMGQSAGAVNVYALLTSPMLAARGRPLFHRLAALSGGLSTAASLPPGGIPAVLPAPVWATRGEALVHESLVAGQQAADATQARQWEAGAGAQRTAAWLRSQPADALLQVVRTRLAARGMAASNPIPDGWVLAQDPIAAVKAGRYLRMPVLAGHTRDETKLFPQLFALSPTLGGTSGRLLDDAAVFSLAARYDPEAPPQTTLAQWIPPAYLPVDAPRTGFDARARQLDALWFSAIRDDMLNALRMRQDAVWAYEFEWDRLPPPLDRIFGAAHTFDLPFVFGNFGPSLYSRFMFTRDNAAGRLALSDAMMGSLGAFARRGDPNDAALGTAWPTWPGRVVFDADLQRTAIRLGHARWRGINAVLSSPPPGAPR</sequence>
<dbReference type="InterPro" id="IPR019826">
    <property type="entry name" value="Carboxylesterase_B_AS"/>
</dbReference>
<dbReference type="RefSeq" id="WP_271427223.1">
    <property type="nucleotide sequence ID" value="NZ_JAQIPB010000002.1"/>
</dbReference>
<dbReference type="InterPro" id="IPR029058">
    <property type="entry name" value="AB_hydrolase_fold"/>
</dbReference>
<dbReference type="InterPro" id="IPR019819">
    <property type="entry name" value="Carboxylesterase_B_CS"/>
</dbReference>
<dbReference type="SUPFAM" id="SSF53474">
    <property type="entry name" value="alpha/beta-Hydrolases"/>
    <property type="match status" value="1"/>
</dbReference>
<protein>
    <recommendedName>
        <fullName evidence="3">Carboxylic ester hydrolase</fullName>
        <ecNumber evidence="3">3.1.1.-</ecNumber>
    </recommendedName>
</protein>
<organism evidence="5 6">
    <name type="scientific">Xenophilus arseniciresistens</name>
    <dbReference type="NCBI Taxonomy" id="1283306"/>
    <lineage>
        <taxon>Bacteria</taxon>
        <taxon>Pseudomonadati</taxon>
        <taxon>Pseudomonadota</taxon>
        <taxon>Betaproteobacteria</taxon>
        <taxon>Burkholderiales</taxon>
        <taxon>Comamonadaceae</taxon>
        <taxon>Xenophilus</taxon>
    </lineage>
</organism>
<proteinExistence type="inferred from homology"/>
<feature type="chain" id="PRO_5041771875" description="Carboxylic ester hydrolase" evidence="3">
    <location>
        <begin position="29"/>
        <end position="606"/>
    </location>
</feature>
<dbReference type="AlphaFoldDB" id="A0AAE3N670"/>
<dbReference type="Pfam" id="PF00135">
    <property type="entry name" value="COesterase"/>
    <property type="match status" value="1"/>
</dbReference>
<comment type="caution">
    <text evidence="5">The sequence shown here is derived from an EMBL/GenBank/DDBJ whole genome shotgun (WGS) entry which is preliminary data.</text>
</comment>
<evidence type="ECO:0000313" key="6">
    <source>
        <dbReference type="Proteomes" id="UP001212602"/>
    </source>
</evidence>
<dbReference type="EC" id="3.1.1.-" evidence="3"/>
<dbReference type="InterPro" id="IPR050309">
    <property type="entry name" value="Type-B_Carboxylest/Lipase"/>
</dbReference>
<keyword evidence="3" id="KW-0732">Signal</keyword>
<dbReference type="InterPro" id="IPR002018">
    <property type="entry name" value="CarbesteraseB"/>
</dbReference>
<dbReference type="PANTHER" id="PTHR11559">
    <property type="entry name" value="CARBOXYLESTERASE"/>
    <property type="match status" value="1"/>
</dbReference>
<keyword evidence="2 3" id="KW-0378">Hydrolase</keyword>
<evidence type="ECO:0000256" key="3">
    <source>
        <dbReference type="RuleBase" id="RU361235"/>
    </source>
</evidence>
<keyword evidence="6" id="KW-1185">Reference proteome</keyword>
<name>A0AAE3N670_9BURK</name>
<dbReference type="PROSITE" id="PS51257">
    <property type="entry name" value="PROKAR_LIPOPROTEIN"/>
    <property type="match status" value="1"/>
</dbReference>